<sequence>MSELVAGGRVLRHPRPMPELVVDGRILHRLRHVGAHHRQPLPSSSTSHDGARRRQPRPSSSMSHAGARRRRPHPAPSTPRRSSSPADASFVIHVPRWSSSLTAVSFIIHVPRRSSSQTAASSTVHAASELVAGGRVLPHLDELAKYVLVVLRADGGGEGNTFALYFLICCRVRVVLLLPCTGADAAGEELTITGQCVDSAGVGAAAYVSHARALERHCVLQRLLLLFRTCMVRYRYYLNKQGDKRDPVRTEFRCVAFPFSSTPF</sequence>
<protein>
    <submittedName>
        <fullName evidence="2">Uncharacterized protein</fullName>
    </submittedName>
</protein>
<dbReference type="EMBL" id="CM000127">
    <property type="protein sequence ID" value="EEC74089.1"/>
    <property type="molecule type" value="Genomic_DNA"/>
</dbReference>
<feature type="region of interest" description="Disordered" evidence="1">
    <location>
        <begin position="32"/>
        <end position="86"/>
    </location>
</feature>
<evidence type="ECO:0000256" key="1">
    <source>
        <dbReference type="SAM" id="MobiDB-lite"/>
    </source>
</evidence>
<accession>B8AJJ3</accession>
<dbReference type="AlphaFoldDB" id="B8AJJ3"/>
<dbReference type="STRING" id="39946.B8AJJ3"/>
<reference evidence="2 3" key="1">
    <citation type="journal article" date="2005" name="PLoS Biol.">
        <title>The genomes of Oryza sativa: a history of duplications.</title>
        <authorList>
            <person name="Yu J."/>
            <person name="Wang J."/>
            <person name="Lin W."/>
            <person name="Li S."/>
            <person name="Li H."/>
            <person name="Zhou J."/>
            <person name="Ni P."/>
            <person name="Dong W."/>
            <person name="Hu S."/>
            <person name="Zeng C."/>
            <person name="Zhang J."/>
            <person name="Zhang Y."/>
            <person name="Li R."/>
            <person name="Xu Z."/>
            <person name="Li S."/>
            <person name="Li X."/>
            <person name="Zheng H."/>
            <person name="Cong L."/>
            <person name="Lin L."/>
            <person name="Yin J."/>
            <person name="Geng J."/>
            <person name="Li G."/>
            <person name="Shi J."/>
            <person name="Liu J."/>
            <person name="Lv H."/>
            <person name="Li J."/>
            <person name="Wang J."/>
            <person name="Deng Y."/>
            <person name="Ran L."/>
            <person name="Shi X."/>
            <person name="Wang X."/>
            <person name="Wu Q."/>
            <person name="Li C."/>
            <person name="Ren X."/>
            <person name="Wang J."/>
            <person name="Wang X."/>
            <person name="Li D."/>
            <person name="Liu D."/>
            <person name="Zhang X."/>
            <person name="Ji Z."/>
            <person name="Zhao W."/>
            <person name="Sun Y."/>
            <person name="Zhang Z."/>
            <person name="Bao J."/>
            <person name="Han Y."/>
            <person name="Dong L."/>
            <person name="Ji J."/>
            <person name="Chen P."/>
            <person name="Wu S."/>
            <person name="Liu J."/>
            <person name="Xiao Y."/>
            <person name="Bu D."/>
            <person name="Tan J."/>
            <person name="Yang L."/>
            <person name="Ye C."/>
            <person name="Zhang J."/>
            <person name="Xu J."/>
            <person name="Zhou Y."/>
            <person name="Yu Y."/>
            <person name="Zhang B."/>
            <person name="Zhuang S."/>
            <person name="Wei H."/>
            <person name="Liu B."/>
            <person name="Lei M."/>
            <person name="Yu H."/>
            <person name="Li Y."/>
            <person name="Xu H."/>
            <person name="Wei S."/>
            <person name="He X."/>
            <person name="Fang L."/>
            <person name="Zhang Z."/>
            <person name="Zhang Y."/>
            <person name="Huang X."/>
            <person name="Su Z."/>
            <person name="Tong W."/>
            <person name="Li J."/>
            <person name="Tong Z."/>
            <person name="Li S."/>
            <person name="Ye J."/>
            <person name="Wang L."/>
            <person name="Fang L."/>
            <person name="Lei T."/>
            <person name="Chen C."/>
            <person name="Chen H."/>
            <person name="Xu Z."/>
            <person name="Li H."/>
            <person name="Huang H."/>
            <person name="Zhang F."/>
            <person name="Xu H."/>
            <person name="Li N."/>
            <person name="Zhao C."/>
            <person name="Li S."/>
            <person name="Dong L."/>
            <person name="Huang Y."/>
            <person name="Li L."/>
            <person name="Xi Y."/>
            <person name="Qi Q."/>
            <person name="Li W."/>
            <person name="Zhang B."/>
            <person name="Hu W."/>
            <person name="Zhang Y."/>
            <person name="Tian X."/>
            <person name="Jiao Y."/>
            <person name="Liang X."/>
            <person name="Jin J."/>
            <person name="Gao L."/>
            <person name="Zheng W."/>
            <person name="Hao B."/>
            <person name="Liu S."/>
            <person name="Wang W."/>
            <person name="Yuan L."/>
            <person name="Cao M."/>
            <person name="McDermott J."/>
            <person name="Samudrala R."/>
            <person name="Wang J."/>
            <person name="Wong G.K."/>
            <person name="Yang H."/>
        </authorList>
    </citation>
    <scope>NUCLEOTIDE SEQUENCE [LARGE SCALE GENOMIC DNA]</scope>
    <source>
        <strain evidence="3">cv. 93-11</strain>
    </source>
</reference>
<gene>
    <name evidence="2" type="ORF">OsI_09118</name>
</gene>
<dbReference type="HOGENOM" id="CLU_1055194_0_0_1"/>
<organism evidence="2 3">
    <name type="scientific">Oryza sativa subsp. indica</name>
    <name type="common">Rice</name>
    <dbReference type="NCBI Taxonomy" id="39946"/>
    <lineage>
        <taxon>Eukaryota</taxon>
        <taxon>Viridiplantae</taxon>
        <taxon>Streptophyta</taxon>
        <taxon>Embryophyta</taxon>
        <taxon>Tracheophyta</taxon>
        <taxon>Spermatophyta</taxon>
        <taxon>Magnoliopsida</taxon>
        <taxon>Liliopsida</taxon>
        <taxon>Poales</taxon>
        <taxon>Poaceae</taxon>
        <taxon>BOP clade</taxon>
        <taxon>Oryzoideae</taxon>
        <taxon>Oryzeae</taxon>
        <taxon>Oryzinae</taxon>
        <taxon>Oryza</taxon>
        <taxon>Oryza sativa</taxon>
    </lineage>
</organism>
<dbReference type="OMA" id="FRTCMVR"/>
<dbReference type="Gramene" id="BGIOSGA005519-TA">
    <property type="protein sequence ID" value="BGIOSGA005519-PA"/>
    <property type="gene ID" value="BGIOSGA005519"/>
</dbReference>
<evidence type="ECO:0000313" key="3">
    <source>
        <dbReference type="Proteomes" id="UP000007015"/>
    </source>
</evidence>
<dbReference type="OrthoDB" id="504708at2759"/>
<name>B8AJJ3_ORYSI</name>
<proteinExistence type="predicted"/>
<keyword evidence="3" id="KW-1185">Reference proteome</keyword>
<evidence type="ECO:0000313" key="2">
    <source>
        <dbReference type="EMBL" id="EEC74089.1"/>
    </source>
</evidence>
<dbReference type="Proteomes" id="UP000007015">
    <property type="component" value="Chromosome 2"/>
</dbReference>